<name>D2VKP5_NAEGR</name>
<dbReference type="RefSeq" id="XP_002675471.1">
    <property type="nucleotide sequence ID" value="XM_002675425.1"/>
</dbReference>
<dbReference type="InParanoid" id="D2VKP5"/>
<dbReference type="GeneID" id="8852809"/>
<dbReference type="EMBL" id="GG738878">
    <property type="protein sequence ID" value="EFC42727.1"/>
    <property type="molecule type" value="Genomic_DNA"/>
</dbReference>
<evidence type="ECO:0000313" key="2">
    <source>
        <dbReference type="EMBL" id="EFC42727.1"/>
    </source>
</evidence>
<organism evidence="3">
    <name type="scientific">Naegleria gruberi</name>
    <name type="common">Amoeba</name>
    <dbReference type="NCBI Taxonomy" id="5762"/>
    <lineage>
        <taxon>Eukaryota</taxon>
        <taxon>Discoba</taxon>
        <taxon>Heterolobosea</taxon>
        <taxon>Tetramitia</taxon>
        <taxon>Eutetramitia</taxon>
        <taxon>Vahlkampfiidae</taxon>
        <taxon>Naegleria</taxon>
    </lineage>
</organism>
<gene>
    <name evidence="2" type="ORF">NAEGRDRAFT_69466</name>
</gene>
<keyword evidence="1" id="KW-0175">Coiled coil</keyword>
<feature type="coiled-coil region" evidence="1">
    <location>
        <begin position="54"/>
        <end position="81"/>
    </location>
</feature>
<evidence type="ECO:0000256" key="1">
    <source>
        <dbReference type="SAM" id="Coils"/>
    </source>
</evidence>
<dbReference type="VEuPathDB" id="AmoebaDB:NAEGRDRAFT_69466"/>
<dbReference type="Proteomes" id="UP000006671">
    <property type="component" value="Unassembled WGS sequence"/>
</dbReference>
<sequence length="141" mass="16710">MHQVKKKLIKLKKKFKQSKKAISRVEQIKSQLTSRQYTVFQNAKTNKKCFHSKIKRMKHRISSLKKMVKQFQQMYQKHTNEMLASLSKCRKNLKKIKTCHVSKKYFKGLPKNLYGLLRSLDVKFACLKKSKGSDKLNCMNK</sequence>
<evidence type="ECO:0000313" key="3">
    <source>
        <dbReference type="Proteomes" id="UP000006671"/>
    </source>
</evidence>
<protein>
    <submittedName>
        <fullName evidence="2">Predicted protein</fullName>
    </submittedName>
</protein>
<reference evidence="2 3" key="1">
    <citation type="journal article" date="2010" name="Cell">
        <title>The genome of Naegleria gruberi illuminates early eukaryotic versatility.</title>
        <authorList>
            <person name="Fritz-Laylin L.K."/>
            <person name="Prochnik S.E."/>
            <person name="Ginger M.L."/>
            <person name="Dacks J.B."/>
            <person name="Carpenter M.L."/>
            <person name="Field M.C."/>
            <person name="Kuo A."/>
            <person name="Paredez A."/>
            <person name="Chapman J."/>
            <person name="Pham J."/>
            <person name="Shu S."/>
            <person name="Neupane R."/>
            <person name="Cipriano M."/>
            <person name="Mancuso J."/>
            <person name="Tu H."/>
            <person name="Salamov A."/>
            <person name="Lindquist E."/>
            <person name="Shapiro H."/>
            <person name="Lucas S."/>
            <person name="Grigoriev I.V."/>
            <person name="Cande W.Z."/>
            <person name="Fulton C."/>
            <person name="Rokhsar D.S."/>
            <person name="Dawson S.C."/>
        </authorList>
    </citation>
    <scope>NUCLEOTIDE SEQUENCE [LARGE SCALE GENOMIC DNA]</scope>
    <source>
        <strain evidence="2 3">NEG-M</strain>
    </source>
</reference>
<dbReference type="AlphaFoldDB" id="D2VKP5"/>
<keyword evidence="3" id="KW-1185">Reference proteome</keyword>
<proteinExistence type="predicted"/>
<accession>D2VKP5</accession>
<dbReference type="KEGG" id="ngr:NAEGRDRAFT_69466"/>